<dbReference type="PATRIC" id="fig|1348663.4.peg.4759"/>
<evidence type="ECO:0000313" key="2">
    <source>
        <dbReference type="Proteomes" id="UP000027178"/>
    </source>
</evidence>
<gene>
    <name evidence="1" type="ORF">KCH_49240</name>
</gene>
<dbReference type="Proteomes" id="UP000027178">
    <property type="component" value="Unassembled WGS sequence"/>
</dbReference>
<protein>
    <recommendedName>
        <fullName evidence="3">Helix-turn-helix domain-containing protein</fullName>
    </recommendedName>
</protein>
<keyword evidence="2" id="KW-1185">Reference proteome</keyword>
<evidence type="ECO:0000313" key="1">
    <source>
        <dbReference type="EMBL" id="KDN83442.1"/>
    </source>
</evidence>
<accession>A0A066YQB0</accession>
<evidence type="ECO:0008006" key="3">
    <source>
        <dbReference type="Google" id="ProtNLM"/>
    </source>
</evidence>
<dbReference type="HOGENOM" id="CLU_2355997_0_0_11"/>
<dbReference type="EMBL" id="JNBY01000095">
    <property type="protein sequence ID" value="KDN83442.1"/>
    <property type="molecule type" value="Genomic_DNA"/>
</dbReference>
<comment type="caution">
    <text evidence="1">The sequence shown here is derived from an EMBL/GenBank/DDBJ whole genome shotgun (WGS) entry which is preliminary data.</text>
</comment>
<proteinExistence type="predicted"/>
<reference evidence="1 2" key="1">
    <citation type="submission" date="2014-05" db="EMBL/GenBank/DDBJ databases">
        <title>Draft Genome Sequence of Kitasatospora cheerisanensis KCTC 2395.</title>
        <authorList>
            <person name="Nam D.H."/>
        </authorList>
    </citation>
    <scope>NUCLEOTIDE SEQUENCE [LARGE SCALE GENOMIC DNA]</scope>
    <source>
        <strain evidence="1 2">KCTC 2395</strain>
    </source>
</reference>
<sequence>MTATSEAVRRKTARVIDTAAPAAPEATENELRHYSIQQAADLLGVSKRWLAGKVADRAVPHTFLANQTKFRAEHILQISRAGEVDPATRGRRQRAA</sequence>
<dbReference type="eggNOG" id="ENOG503278T">
    <property type="taxonomic scope" value="Bacteria"/>
</dbReference>
<organism evidence="1 2">
    <name type="scientific">Kitasatospora cheerisanensis KCTC 2395</name>
    <dbReference type="NCBI Taxonomy" id="1348663"/>
    <lineage>
        <taxon>Bacteria</taxon>
        <taxon>Bacillati</taxon>
        <taxon>Actinomycetota</taxon>
        <taxon>Actinomycetes</taxon>
        <taxon>Kitasatosporales</taxon>
        <taxon>Streptomycetaceae</taxon>
        <taxon>Kitasatospora</taxon>
    </lineage>
</organism>
<name>A0A066YQB0_9ACTN</name>
<dbReference type="AlphaFoldDB" id="A0A066YQB0"/>
<dbReference type="RefSeq" id="WP_035865891.1">
    <property type="nucleotide sequence ID" value="NZ_KK853997.1"/>
</dbReference>
<dbReference type="OrthoDB" id="4351114at2"/>